<keyword evidence="1 5" id="KW-0489">Methyltransferase</keyword>
<reference evidence="5 6" key="1">
    <citation type="submission" date="2019-03" db="EMBL/GenBank/DDBJ databases">
        <title>Draft genome sequences of novel Actinobacteria.</title>
        <authorList>
            <person name="Sahin N."/>
            <person name="Ay H."/>
            <person name="Saygin H."/>
        </authorList>
    </citation>
    <scope>NUCLEOTIDE SEQUENCE [LARGE SCALE GENOMIC DNA]</scope>
    <source>
        <strain evidence="5 6">H3C3</strain>
    </source>
</reference>
<feature type="domain" description="O-methyltransferase C-terminal" evidence="4">
    <location>
        <begin position="146"/>
        <end position="301"/>
    </location>
</feature>
<dbReference type="InterPro" id="IPR029063">
    <property type="entry name" value="SAM-dependent_MTases_sf"/>
</dbReference>
<proteinExistence type="predicted"/>
<protein>
    <submittedName>
        <fullName evidence="5">Methyltransferase domain-containing protein</fullName>
    </submittedName>
</protein>
<dbReference type="InterPro" id="IPR001077">
    <property type="entry name" value="COMT_C"/>
</dbReference>
<dbReference type="Proteomes" id="UP000294513">
    <property type="component" value="Unassembled WGS sequence"/>
</dbReference>
<dbReference type="GO" id="GO:0032259">
    <property type="term" value="P:methylation"/>
    <property type="evidence" value="ECO:0007669"/>
    <property type="project" value="UniProtKB-KW"/>
</dbReference>
<evidence type="ECO:0000256" key="3">
    <source>
        <dbReference type="ARBA" id="ARBA00022691"/>
    </source>
</evidence>
<dbReference type="InterPro" id="IPR036388">
    <property type="entry name" value="WH-like_DNA-bd_sf"/>
</dbReference>
<evidence type="ECO:0000259" key="4">
    <source>
        <dbReference type="Pfam" id="PF00891"/>
    </source>
</evidence>
<dbReference type="AlphaFoldDB" id="A0A4R5AFC9"/>
<dbReference type="PROSITE" id="PS51683">
    <property type="entry name" value="SAM_OMT_II"/>
    <property type="match status" value="1"/>
</dbReference>
<evidence type="ECO:0000313" key="6">
    <source>
        <dbReference type="Proteomes" id="UP000294513"/>
    </source>
</evidence>
<dbReference type="Gene3D" id="1.10.10.10">
    <property type="entry name" value="Winged helix-like DNA-binding domain superfamily/Winged helix DNA-binding domain"/>
    <property type="match status" value="1"/>
</dbReference>
<dbReference type="SUPFAM" id="SSF46785">
    <property type="entry name" value="Winged helix' DNA-binding domain"/>
    <property type="match status" value="1"/>
</dbReference>
<dbReference type="PANTHER" id="PTHR43712:SF2">
    <property type="entry name" value="O-METHYLTRANSFERASE CICE"/>
    <property type="match status" value="1"/>
</dbReference>
<keyword evidence="3" id="KW-0949">S-adenosyl-L-methionine</keyword>
<accession>A0A4R5AFC9</accession>
<dbReference type="Gene3D" id="3.40.50.150">
    <property type="entry name" value="Vaccinia Virus protein VP39"/>
    <property type="match status" value="1"/>
</dbReference>
<keyword evidence="6" id="KW-1185">Reference proteome</keyword>
<dbReference type="EMBL" id="SMKU01000335">
    <property type="protein sequence ID" value="TDD68672.1"/>
    <property type="molecule type" value="Genomic_DNA"/>
</dbReference>
<organism evidence="5 6">
    <name type="scientific">Actinomadura rubrisoli</name>
    <dbReference type="NCBI Taxonomy" id="2530368"/>
    <lineage>
        <taxon>Bacteria</taxon>
        <taxon>Bacillati</taxon>
        <taxon>Actinomycetota</taxon>
        <taxon>Actinomycetes</taxon>
        <taxon>Streptosporangiales</taxon>
        <taxon>Thermomonosporaceae</taxon>
        <taxon>Actinomadura</taxon>
    </lineage>
</organism>
<name>A0A4R5AFC9_9ACTN</name>
<gene>
    <name evidence="5" type="ORF">E1298_38195</name>
</gene>
<comment type="caution">
    <text evidence="5">The sequence shown here is derived from an EMBL/GenBank/DDBJ whole genome shotgun (WGS) entry which is preliminary data.</text>
</comment>
<dbReference type="OrthoDB" id="582216at2"/>
<dbReference type="InterPro" id="IPR036390">
    <property type="entry name" value="WH_DNA-bd_sf"/>
</dbReference>
<evidence type="ECO:0000256" key="1">
    <source>
        <dbReference type="ARBA" id="ARBA00022603"/>
    </source>
</evidence>
<dbReference type="CDD" id="cd02440">
    <property type="entry name" value="AdoMet_MTases"/>
    <property type="match status" value="1"/>
</dbReference>
<dbReference type="SUPFAM" id="SSF53335">
    <property type="entry name" value="S-adenosyl-L-methionine-dependent methyltransferases"/>
    <property type="match status" value="1"/>
</dbReference>
<keyword evidence="2 5" id="KW-0808">Transferase</keyword>
<dbReference type="RefSeq" id="WP_131902222.1">
    <property type="nucleotide sequence ID" value="NZ_SMKU01000335.1"/>
</dbReference>
<evidence type="ECO:0000256" key="2">
    <source>
        <dbReference type="ARBA" id="ARBA00022679"/>
    </source>
</evidence>
<dbReference type="InterPro" id="IPR016461">
    <property type="entry name" value="COMT-like"/>
</dbReference>
<dbReference type="Pfam" id="PF00891">
    <property type="entry name" value="Methyltransf_2"/>
    <property type="match status" value="1"/>
</dbReference>
<dbReference type="GO" id="GO:0008171">
    <property type="term" value="F:O-methyltransferase activity"/>
    <property type="evidence" value="ECO:0007669"/>
    <property type="project" value="InterPro"/>
</dbReference>
<dbReference type="PANTHER" id="PTHR43712">
    <property type="entry name" value="PUTATIVE (AFU_ORTHOLOGUE AFUA_4G14580)-RELATED"/>
    <property type="match status" value="1"/>
</dbReference>
<sequence>MMEIFTELSGRRLLDAAPAWAGLQAAADAGIVDALLSGADTSHGLADRLGLDSRATELVLGVLLAYDLVSATEDGLFTASDELHRYDEEAPGGVGFHLRLCGHAPAFLRSGAPLVAMDGTAGQRGDAYKKVAGALRQVFEAPARTTAVALSPVRGRVLDVGAGSGVWSLAVAEANPGVQVTALDLPEVVPLFRAEAAAWGLAGDVDVLAGDYHAVTVPKGVYDLVIVGNVLHLESAPRARSLLARLWSALAPGGRLVVIDALSSGTTARSRIRALYALMLAIRTRRGTVHRRGDVERWLKELGATEVRALTAAGEMPGSGLTDVIVAAAPGRETVP</sequence>
<evidence type="ECO:0000313" key="5">
    <source>
        <dbReference type="EMBL" id="TDD68672.1"/>
    </source>
</evidence>